<gene>
    <name evidence="2" type="ORF">A9Q84_16320</name>
</gene>
<feature type="chain" id="PRO_5013345783" description="Lipoprotein" evidence="1">
    <location>
        <begin position="20"/>
        <end position="128"/>
    </location>
</feature>
<proteinExistence type="predicted"/>
<organism evidence="2 3">
    <name type="scientific">Halobacteriovorax marinus</name>
    <dbReference type="NCBI Taxonomy" id="97084"/>
    <lineage>
        <taxon>Bacteria</taxon>
        <taxon>Pseudomonadati</taxon>
        <taxon>Bdellovibrionota</taxon>
        <taxon>Bacteriovoracia</taxon>
        <taxon>Bacteriovoracales</taxon>
        <taxon>Halobacteriovoraceae</taxon>
        <taxon>Halobacteriovorax</taxon>
    </lineage>
</organism>
<dbReference type="GO" id="GO:0043448">
    <property type="term" value="P:alkane catabolic process"/>
    <property type="evidence" value="ECO:0007669"/>
    <property type="project" value="TreeGrafter"/>
</dbReference>
<dbReference type="InterPro" id="IPR005297">
    <property type="entry name" value="Lipoprotein_repeat"/>
</dbReference>
<protein>
    <recommendedName>
        <fullName evidence="4">Lipoprotein</fullName>
    </recommendedName>
</protein>
<keyword evidence="1" id="KW-0732">Signal</keyword>
<dbReference type="Pfam" id="PF03640">
    <property type="entry name" value="Lipoprotein_15"/>
    <property type="match status" value="2"/>
</dbReference>
<dbReference type="EMBL" id="MAAO01000008">
    <property type="protein sequence ID" value="OUR95399.1"/>
    <property type="molecule type" value="Genomic_DNA"/>
</dbReference>
<reference evidence="3" key="1">
    <citation type="journal article" date="2017" name="Proc. Natl. Acad. Sci. U.S.A.">
        <title>Simulation of Deepwater Horizon oil plume reveals substrate specialization within a complex community of hydrocarbon-degraders.</title>
        <authorList>
            <person name="Hu P."/>
            <person name="Dubinsky E.A."/>
            <person name="Probst A.J."/>
            <person name="Wang J."/>
            <person name="Sieber C.M.K."/>
            <person name="Tom L.M."/>
            <person name="Gardinali P."/>
            <person name="Banfield J.F."/>
            <person name="Atlas R.M."/>
            <person name="Andersen G.L."/>
        </authorList>
    </citation>
    <scope>NUCLEOTIDE SEQUENCE [LARGE SCALE GENOMIC DNA]</scope>
</reference>
<evidence type="ECO:0000313" key="3">
    <source>
        <dbReference type="Proteomes" id="UP000196531"/>
    </source>
</evidence>
<dbReference type="AlphaFoldDB" id="A0A1Y5F9R2"/>
<comment type="caution">
    <text evidence="2">The sequence shown here is derived from an EMBL/GenBank/DDBJ whole genome shotgun (WGS) entry which is preliminary data.</text>
</comment>
<dbReference type="PANTHER" id="PTHR39335">
    <property type="entry name" value="BLL4220 PROTEIN"/>
    <property type="match status" value="1"/>
</dbReference>
<evidence type="ECO:0008006" key="4">
    <source>
        <dbReference type="Google" id="ProtNLM"/>
    </source>
</evidence>
<dbReference type="Proteomes" id="UP000196531">
    <property type="component" value="Unassembled WGS sequence"/>
</dbReference>
<dbReference type="PANTHER" id="PTHR39335:SF1">
    <property type="entry name" value="BLL4220 PROTEIN"/>
    <property type="match status" value="1"/>
</dbReference>
<accession>A0A1Y5F9R2</accession>
<evidence type="ECO:0000256" key="1">
    <source>
        <dbReference type="SAM" id="SignalP"/>
    </source>
</evidence>
<sequence>MKQILAFALLLTLSFQVVASEVVQVRLIGTDTANSKLILTANSGMTLYTFDVDGVNESRCFGACLATWPALVTELSELPLPFSIITRPSGEKQIALNGSPLYFFAGDTKANDVNGDGLGGVWHIIKFQ</sequence>
<feature type="signal peptide" evidence="1">
    <location>
        <begin position="1"/>
        <end position="19"/>
    </location>
</feature>
<name>A0A1Y5F9R2_9BACT</name>
<evidence type="ECO:0000313" key="2">
    <source>
        <dbReference type="EMBL" id="OUR95399.1"/>
    </source>
</evidence>